<evidence type="ECO:0000313" key="4">
    <source>
        <dbReference type="Proteomes" id="UP001291623"/>
    </source>
</evidence>
<evidence type="ECO:0000256" key="2">
    <source>
        <dbReference type="SAM" id="MobiDB-lite"/>
    </source>
</evidence>
<dbReference type="AlphaFoldDB" id="A0AAE1RLI8"/>
<dbReference type="Proteomes" id="UP001291623">
    <property type="component" value="Unassembled WGS sequence"/>
</dbReference>
<comment type="caution">
    <text evidence="3">The sequence shown here is derived from an EMBL/GenBank/DDBJ whole genome shotgun (WGS) entry which is preliminary data.</text>
</comment>
<reference evidence="3" key="1">
    <citation type="submission" date="2023-12" db="EMBL/GenBank/DDBJ databases">
        <title>Genome assembly of Anisodus tanguticus.</title>
        <authorList>
            <person name="Wang Y.-J."/>
        </authorList>
    </citation>
    <scope>NUCLEOTIDE SEQUENCE</scope>
    <source>
        <strain evidence="3">KB-2021</strain>
        <tissue evidence="3">Leaf</tissue>
    </source>
</reference>
<feature type="coiled-coil region" evidence="1">
    <location>
        <begin position="322"/>
        <end position="349"/>
    </location>
</feature>
<dbReference type="EMBL" id="JAVYJV010000015">
    <property type="protein sequence ID" value="KAK4352952.1"/>
    <property type="molecule type" value="Genomic_DNA"/>
</dbReference>
<protein>
    <submittedName>
        <fullName evidence="3">Uncharacterized protein</fullName>
    </submittedName>
</protein>
<evidence type="ECO:0000256" key="1">
    <source>
        <dbReference type="SAM" id="Coils"/>
    </source>
</evidence>
<sequence>MTSGWICFTVDPIKANFTIVYEFYVNAADTDFANNLVVTVRDGRVDHIIMREIQELILERSKSLFFPSITHLRYQTGVDKKNDDCERVTEKPMHLLKKRGMGMHKRKERLIKFVLRHRGMDPCDRVVNMSNGLRDYKTFIAIASQQKSIHCDREGCSCDWEEDLLKGSSIPRSAMIDHILDPEAFARRISEVPKKKKATKPPSVPASPSVLSKRKRNLEEGGPSVVKEATNVDGTVPPPAQEPHDDNEGTEDNLLLKRPRTSTPQPKTSNPHPNFGQNDFDHLFGEAENSVPPDNQLTGDLPVVKVELDQVKSDYLQAMQDLELDNEENATLEKDVDQLYEDLQNLQLDFLTQEEVMHFKMQKENFLSAEVDRFTNELSTITRRGLLNKLLLSKT</sequence>
<accession>A0AAE1RLI8</accession>
<feature type="compositionally biased region" description="Polar residues" evidence="2">
    <location>
        <begin position="261"/>
        <end position="277"/>
    </location>
</feature>
<proteinExistence type="predicted"/>
<keyword evidence="4" id="KW-1185">Reference proteome</keyword>
<evidence type="ECO:0000313" key="3">
    <source>
        <dbReference type="EMBL" id="KAK4352952.1"/>
    </source>
</evidence>
<keyword evidence="1" id="KW-0175">Coiled coil</keyword>
<name>A0AAE1RLI8_9SOLA</name>
<gene>
    <name evidence="3" type="ORF">RND71_028470</name>
</gene>
<feature type="region of interest" description="Disordered" evidence="2">
    <location>
        <begin position="192"/>
        <end position="277"/>
    </location>
</feature>
<organism evidence="3 4">
    <name type="scientific">Anisodus tanguticus</name>
    <dbReference type="NCBI Taxonomy" id="243964"/>
    <lineage>
        <taxon>Eukaryota</taxon>
        <taxon>Viridiplantae</taxon>
        <taxon>Streptophyta</taxon>
        <taxon>Embryophyta</taxon>
        <taxon>Tracheophyta</taxon>
        <taxon>Spermatophyta</taxon>
        <taxon>Magnoliopsida</taxon>
        <taxon>eudicotyledons</taxon>
        <taxon>Gunneridae</taxon>
        <taxon>Pentapetalae</taxon>
        <taxon>asterids</taxon>
        <taxon>lamiids</taxon>
        <taxon>Solanales</taxon>
        <taxon>Solanaceae</taxon>
        <taxon>Solanoideae</taxon>
        <taxon>Hyoscyameae</taxon>
        <taxon>Anisodus</taxon>
    </lineage>
</organism>